<evidence type="ECO:0000313" key="3">
    <source>
        <dbReference type="Proteomes" id="UP001341840"/>
    </source>
</evidence>
<dbReference type="Proteomes" id="UP001341840">
    <property type="component" value="Unassembled WGS sequence"/>
</dbReference>
<dbReference type="EMBL" id="JASCZI010121034">
    <property type="protein sequence ID" value="MED6159092.1"/>
    <property type="molecule type" value="Genomic_DNA"/>
</dbReference>
<protein>
    <submittedName>
        <fullName evidence="2">Uncharacterized protein</fullName>
    </submittedName>
</protein>
<gene>
    <name evidence="2" type="ORF">PIB30_039149</name>
</gene>
<sequence>MSGFCGFLHKMLWKAKPKSIEKFDPSATKYFCGAVHEISPLEKHVSYSDILPANPLESGLTPSALPTHCDICDLKNEDDFRRKDQDLRDQWKKYNASISLCKWEKPKEPEPPVLFGRPILGGGDKDETQECVCKPLSSEWPPSYQPGVPKYKPEFLRSSPKHKPELSE</sequence>
<keyword evidence="3" id="KW-1185">Reference proteome</keyword>
<reference evidence="2 3" key="1">
    <citation type="journal article" date="2023" name="Plants (Basel)">
        <title>Bridging the Gap: Combining Genomics and Transcriptomics Approaches to Understand Stylosanthes scabra, an Orphan Legume from the Brazilian Caatinga.</title>
        <authorList>
            <person name="Ferreira-Neto J.R.C."/>
            <person name="da Silva M.D."/>
            <person name="Binneck E."/>
            <person name="de Melo N.F."/>
            <person name="da Silva R.H."/>
            <person name="de Melo A.L.T.M."/>
            <person name="Pandolfi V."/>
            <person name="Bustamante F.O."/>
            <person name="Brasileiro-Vidal A.C."/>
            <person name="Benko-Iseppon A.M."/>
        </authorList>
    </citation>
    <scope>NUCLEOTIDE SEQUENCE [LARGE SCALE GENOMIC DNA]</scope>
    <source>
        <tissue evidence="2">Leaves</tissue>
    </source>
</reference>
<name>A0ABU6UCW3_9FABA</name>
<comment type="caution">
    <text evidence="2">The sequence shown here is derived from an EMBL/GenBank/DDBJ whole genome shotgun (WGS) entry which is preliminary data.</text>
</comment>
<feature type="region of interest" description="Disordered" evidence="1">
    <location>
        <begin position="135"/>
        <end position="168"/>
    </location>
</feature>
<organism evidence="2 3">
    <name type="scientific">Stylosanthes scabra</name>
    <dbReference type="NCBI Taxonomy" id="79078"/>
    <lineage>
        <taxon>Eukaryota</taxon>
        <taxon>Viridiplantae</taxon>
        <taxon>Streptophyta</taxon>
        <taxon>Embryophyta</taxon>
        <taxon>Tracheophyta</taxon>
        <taxon>Spermatophyta</taxon>
        <taxon>Magnoliopsida</taxon>
        <taxon>eudicotyledons</taxon>
        <taxon>Gunneridae</taxon>
        <taxon>Pentapetalae</taxon>
        <taxon>rosids</taxon>
        <taxon>fabids</taxon>
        <taxon>Fabales</taxon>
        <taxon>Fabaceae</taxon>
        <taxon>Papilionoideae</taxon>
        <taxon>50 kb inversion clade</taxon>
        <taxon>dalbergioids sensu lato</taxon>
        <taxon>Dalbergieae</taxon>
        <taxon>Pterocarpus clade</taxon>
        <taxon>Stylosanthes</taxon>
    </lineage>
</organism>
<evidence type="ECO:0000256" key="1">
    <source>
        <dbReference type="SAM" id="MobiDB-lite"/>
    </source>
</evidence>
<accession>A0ABU6UCW3</accession>
<proteinExistence type="predicted"/>
<evidence type="ECO:0000313" key="2">
    <source>
        <dbReference type="EMBL" id="MED6159092.1"/>
    </source>
</evidence>